<keyword evidence="2" id="KW-1185">Reference proteome</keyword>
<evidence type="ECO:0008006" key="3">
    <source>
        <dbReference type="Google" id="ProtNLM"/>
    </source>
</evidence>
<reference evidence="1" key="1">
    <citation type="journal article" date="2021" name="IMA Fungus">
        <title>Genomic characterization of three marine fungi, including Emericellopsis atlantica sp. nov. with signatures of a generalist lifestyle and marine biomass degradation.</title>
        <authorList>
            <person name="Hagestad O.C."/>
            <person name="Hou L."/>
            <person name="Andersen J.H."/>
            <person name="Hansen E.H."/>
            <person name="Altermark B."/>
            <person name="Li C."/>
            <person name="Kuhnert E."/>
            <person name="Cox R.J."/>
            <person name="Crous P.W."/>
            <person name="Spatafora J.W."/>
            <person name="Lail K."/>
            <person name="Amirebrahimi M."/>
            <person name="Lipzen A."/>
            <person name="Pangilinan J."/>
            <person name="Andreopoulos W."/>
            <person name="Hayes R.D."/>
            <person name="Ng V."/>
            <person name="Grigoriev I.V."/>
            <person name="Jackson S.A."/>
            <person name="Sutton T.D.S."/>
            <person name="Dobson A.D.W."/>
            <person name="Rama T."/>
        </authorList>
    </citation>
    <scope>NUCLEOTIDE SEQUENCE</scope>
    <source>
        <strain evidence="1">TRa018bII</strain>
    </source>
</reference>
<proteinExistence type="predicted"/>
<dbReference type="AlphaFoldDB" id="A0A9P7YGR1"/>
<evidence type="ECO:0000313" key="1">
    <source>
        <dbReference type="EMBL" id="KAG9233588.1"/>
    </source>
</evidence>
<dbReference type="SUPFAM" id="SSF52047">
    <property type="entry name" value="RNI-like"/>
    <property type="match status" value="1"/>
</dbReference>
<dbReference type="OrthoDB" id="3590368at2759"/>
<evidence type="ECO:0000313" key="2">
    <source>
        <dbReference type="Proteomes" id="UP000824998"/>
    </source>
</evidence>
<dbReference type="Proteomes" id="UP000824998">
    <property type="component" value="Unassembled WGS sequence"/>
</dbReference>
<comment type="caution">
    <text evidence="1">The sequence shown here is derived from an EMBL/GenBank/DDBJ whole genome shotgun (WGS) entry which is preliminary data.</text>
</comment>
<organism evidence="1 2">
    <name type="scientific">Amylocarpus encephaloides</name>
    <dbReference type="NCBI Taxonomy" id="45428"/>
    <lineage>
        <taxon>Eukaryota</taxon>
        <taxon>Fungi</taxon>
        <taxon>Dikarya</taxon>
        <taxon>Ascomycota</taxon>
        <taxon>Pezizomycotina</taxon>
        <taxon>Leotiomycetes</taxon>
        <taxon>Helotiales</taxon>
        <taxon>Helotiales incertae sedis</taxon>
        <taxon>Amylocarpus</taxon>
    </lineage>
</organism>
<accession>A0A9P7YGR1</accession>
<name>A0A9P7YGR1_9HELO</name>
<gene>
    <name evidence="1" type="ORF">BJ875DRAFT_442100</name>
</gene>
<sequence>MFQMLDPNFRSTFARSPLGQRLFEAITDIVSNSQICIEVLQLGHIEDNKRFEDASFLHKLNRLYQPPMTSTIQGFTITRHGLYQQAFGRLRQLRIRLPLKVDSNYNGLSMFIQSAQLLEELWLQFNFQGEQALTSNFLRSLKLSRLRILRLDLALIEDSFCLVDFLGRHATSLKTISFRELELKTGSWETVFIEMKKLLTLSSVYIRGAFHTGRVVEIKSGLTEHGRRILSDEAIEDFIQCKSDDNPFDLLRSARKVYPPHSGGDWQCWGGCRYR</sequence>
<protein>
    <recommendedName>
        <fullName evidence="3">F-box domain-containing protein</fullName>
    </recommendedName>
</protein>
<dbReference type="EMBL" id="MU251494">
    <property type="protein sequence ID" value="KAG9233588.1"/>
    <property type="molecule type" value="Genomic_DNA"/>
</dbReference>